<keyword evidence="2" id="KW-1185">Reference proteome</keyword>
<dbReference type="AlphaFoldDB" id="A0A2R6XM03"/>
<dbReference type="EMBL" id="KZ772681">
    <property type="protein sequence ID" value="PTQ47138.1"/>
    <property type="molecule type" value="Genomic_DNA"/>
</dbReference>
<accession>A0A2R6XM03</accession>
<name>A0A2R6XM03_MARPO</name>
<sequence>MPRRSAVSSRRLKLPQPMTMQATGSALWLRLGRISDEDVRCLVTNIYEEPHAPTHPRCSDEQREIRPKELMGCGRHIH</sequence>
<dbReference type="Gramene" id="Mp7g15320.1">
    <property type="protein sequence ID" value="Mp7g15320.1.cds1"/>
    <property type="gene ID" value="Mp7g15320"/>
</dbReference>
<evidence type="ECO:0000313" key="2">
    <source>
        <dbReference type="Proteomes" id="UP000244005"/>
    </source>
</evidence>
<proteinExistence type="predicted"/>
<reference evidence="2" key="1">
    <citation type="journal article" date="2017" name="Cell">
        <title>Insights into land plant evolution garnered from the Marchantia polymorpha genome.</title>
        <authorList>
            <person name="Bowman J.L."/>
            <person name="Kohchi T."/>
            <person name="Yamato K.T."/>
            <person name="Jenkins J."/>
            <person name="Shu S."/>
            <person name="Ishizaki K."/>
            <person name="Yamaoka S."/>
            <person name="Nishihama R."/>
            <person name="Nakamura Y."/>
            <person name="Berger F."/>
            <person name="Adam C."/>
            <person name="Aki S.S."/>
            <person name="Althoff F."/>
            <person name="Araki T."/>
            <person name="Arteaga-Vazquez M.A."/>
            <person name="Balasubrmanian S."/>
            <person name="Barry K."/>
            <person name="Bauer D."/>
            <person name="Boehm C.R."/>
            <person name="Briginshaw L."/>
            <person name="Caballero-Perez J."/>
            <person name="Catarino B."/>
            <person name="Chen F."/>
            <person name="Chiyoda S."/>
            <person name="Chovatia M."/>
            <person name="Davies K.M."/>
            <person name="Delmans M."/>
            <person name="Demura T."/>
            <person name="Dierschke T."/>
            <person name="Dolan L."/>
            <person name="Dorantes-Acosta A.E."/>
            <person name="Eklund D.M."/>
            <person name="Florent S.N."/>
            <person name="Flores-Sandoval E."/>
            <person name="Fujiyama A."/>
            <person name="Fukuzawa H."/>
            <person name="Galik B."/>
            <person name="Grimanelli D."/>
            <person name="Grimwood J."/>
            <person name="Grossniklaus U."/>
            <person name="Hamada T."/>
            <person name="Haseloff J."/>
            <person name="Hetherington A.J."/>
            <person name="Higo A."/>
            <person name="Hirakawa Y."/>
            <person name="Hundley H.N."/>
            <person name="Ikeda Y."/>
            <person name="Inoue K."/>
            <person name="Inoue S.I."/>
            <person name="Ishida S."/>
            <person name="Jia Q."/>
            <person name="Kakita M."/>
            <person name="Kanazawa T."/>
            <person name="Kawai Y."/>
            <person name="Kawashima T."/>
            <person name="Kennedy M."/>
            <person name="Kinose K."/>
            <person name="Kinoshita T."/>
            <person name="Kohara Y."/>
            <person name="Koide E."/>
            <person name="Komatsu K."/>
            <person name="Kopischke S."/>
            <person name="Kubo M."/>
            <person name="Kyozuka J."/>
            <person name="Lagercrantz U."/>
            <person name="Lin S.S."/>
            <person name="Lindquist E."/>
            <person name="Lipzen A.M."/>
            <person name="Lu C.W."/>
            <person name="De Luna E."/>
            <person name="Martienssen R.A."/>
            <person name="Minamino N."/>
            <person name="Mizutani M."/>
            <person name="Mizutani M."/>
            <person name="Mochizuki N."/>
            <person name="Monte I."/>
            <person name="Mosher R."/>
            <person name="Nagasaki H."/>
            <person name="Nakagami H."/>
            <person name="Naramoto S."/>
            <person name="Nishitani K."/>
            <person name="Ohtani M."/>
            <person name="Okamoto T."/>
            <person name="Okumura M."/>
            <person name="Phillips J."/>
            <person name="Pollak B."/>
            <person name="Reinders A."/>
            <person name="Rovekamp M."/>
            <person name="Sano R."/>
            <person name="Sawa S."/>
            <person name="Schmid M.W."/>
            <person name="Shirakawa M."/>
            <person name="Solano R."/>
            <person name="Spunde A."/>
            <person name="Suetsugu N."/>
            <person name="Sugano S."/>
            <person name="Sugiyama A."/>
            <person name="Sun R."/>
            <person name="Suzuki Y."/>
            <person name="Takenaka M."/>
            <person name="Takezawa D."/>
            <person name="Tomogane H."/>
            <person name="Tsuzuki M."/>
            <person name="Ueda T."/>
            <person name="Umeda M."/>
            <person name="Ward J.M."/>
            <person name="Watanabe Y."/>
            <person name="Yazaki K."/>
            <person name="Yokoyama R."/>
            <person name="Yoshitake Y."/>
            <person name="Yotsui I."/>
            <person name="Zachgo S."/>
            <person name="Schmutz J."/>
        </authorList>
    </citation>
    <scope>NUCLEOTIDE SEQUENCE [LARGE SCALE GENOMIC DNA]</scope>
    <source>
        <strain evidence="2">Tak-1</strain>
    </source>
</reference>
<evidence type="ECO:0000313" key="1">
    <source>
        <dbReference type="EMBL" id="PTQ47138.1"/>
    </source>
</evidence>
<dbReference type="Proteomes" id="UP000244005">
    <property type="component" value="Unassembled WGS sequence"/>
</dbReference>
<organism evidence="1 2">
    <name type="scientific">Marchantia polymorpha</name>
    <name type="common">Common liverwort</name>
    <name type="synonym">Marchantia aquatica</name>
    <dbReference type="NCBI Taxonomy" id="3197"/>
    <lineage>
        <taxon>Eukaryota</taxon>
        <taxon>Viridiplantae</taxon>
        <taxon>Streptophyta</taxon>
        <taxon>Embryophyta</taxon>
        <taxon>Marchantiophyta</taxon>
        <taxon>Marchantiopsida</taxon>
        <taxon>Marchantiidae</taxon>
        <taxon>Marchantiales</taxon>
        <taxon>Marchantiaceae</taxon>
        <taxon>Marchantia</taxon>
    </lineage>
</organism>
<protein>
    <submittedName>
        <fullName evidence="1">Uncharacterized protein</fullName>
    </submittedName>
</protein>
<gene>
    <name evidence="1" type="ORF">MARPO_0009s0216</name>
</gene>